<feature type="region of interest" description="Disordered" evidence="1">
    <location>
        <begin position="1"/>
        <end position="68"/>
    </location>
</feature>
<name>A0A7S1A2F6_NOCSC</name>
<reference evidence="2" key="1">
    <citation type="submission" date="2021-01" db="EMBL/GenBank/DDBJ databases">
        <authorList>
            <person name="Corre E."/>
            <person name="Pelletier E."/>
            <person name="Niang G."/>
            <person name="Scheremetjew M."/>
            <person name="Finn R."/>
            <person name="Kale V."/>
            <person name="Holt S."/>
            <person name="Cochrane G."/>
            <person name="Meng A."/>
            <person name="Brown T."/>
            <person name="Cohen L."/>
        </authorList>
    </citation>
    <scope>NUCLEOTIDE SEQUENCE</scope>
</reference>
<gene>
    <name evidence="2" type="ORF">NSCI0253_LOCUS14844</name>
</gene>
<organism evidence="2">
    <name type="scientific">Noctiluca scintillans</name>
    <name type="common">Sea sparkle</name>
    <name type="synonym">Red tide dinoflagellate</name>
    <dbReference type="NCBI Taxonomy" id="2966"/>
    <lineage>
        <taxon>Eukaryota</taxon>
        <taxon>Sar</taxon>
        <taxon>Alveolata</taxon>
        <taxon>Dinophyceae</taxon>
        <taxon>Noctilucales</taxon>
        <taxon>Noctilucaceae</taxon>
        <taxon>Noctiluca</taxon>
    </lineage>
</organism>
<feature type="compositionally biased region" description="Basic and acidic residues" evidence="1">
    <location>
        <begin position="17"/>
        <end position="34"/>
    </location>
</feature>
<sequence>MPSSSSSAPVHVHKHASHEQAEDHRPSEPGDRLGVEPCGGQEVSDYGGCRGPMENSRGSRHGSYSGEHGWHDVSNAAAPCAVVRHEGASVPGPGASPSVPMSNYAFFVKYTYSNECALLAYNFHELVTQLGILELFTYRHDPRLISVTLAYIFYRYQVHHCDMALDLAVTLVYLEDVRHQANTELFENRRDSFNLICYFAFLAHAFNADRTIRLSDWYREIGWRSFQNCQQLNGYVFFLFSKVRQFRLRVSETRVKRYIQKLCSVPSQIHNGT</sequence>
<protein>
    <submittedName>
        <fullName evidence="2">Uncharacterized protein</fullName>
    </submittedName>
</protein>
<dbReference type="EMBL" id="HBFQ01021251">
    <property type="protein sequence ID" value="CAD8840496.1"/>
    <property type="molecule type" value="Transcribed_RNA"/>
</dbReference>
<evidence type="ECO:0000313" key="2">
    <source>
        <dbReference type="EMBL" id="CAD8840496.1"/>
    </source>
</evidence>
<accession>A0A7S1A2F6</accession>
<evidence type="ECO:0000256" key="1">
    <source>
        <dbReference type="SAM" id="MobiDB-lite"/>
    </source>
</evidence>
<dbReference type="AlphaFoldDB" id="A0A7S1A2F6"/>
<proteinExistence type="predicted"/>
<feature type="compositionally biased region" description="Low complexity" evidence="1">
    <location>
        <begin position="1"/>
        <end position="10"/>
    </location>
</feature>